<feature type="chain" id="PRO_5029825849" evidence="1">
    <location>
        <begin position="20"/>
        <end position="570"/>
    </location>
</feature>
<protein>
    <submittedName>
        <fullName evidence="3">Peptidoglycan DD-metalloendopeptidase family protein</fullName>
    </submittedName>
</protein>
<organism evidence="3 4">
    <name type="scientific">Hufsiella ginkgonis</name>
    <dbReference type="NCBI Taxonomy" id="2695274"/>
    <lineage>
        <taxon>Bacteria</taxon>
        <taxon>Pseudomonadati</taxon>
        <taxon>Bacteroidota</taxon>
        <taxon>Sphingobacteriia</taxon>
        <taxon>Sphingobacteriales</taxon>
        <taxon>Sphingobacteriaceae</taxon>
        <taxon>Hufsiella</taxon>
    </lineage>
</organism>
<dbReference type="SUPFAM" id="SSF51261">
    <property type="entry name" value="Duplicated hybrid motif"/>
    <property type="match status" value="1"/>
</dbReference>
<dbReference type="InterPro" id="IPR050570">
    <property type="entry name" value="Cell_wall_metabolism_enzyme"/>
</dbReference>
<dbReference type="InterPro" id="IPR016047">
    <property type="entry name" value="M23ase_b-sheet_dom"/>
</dbReference>
<dbReference type="AlphaFoldDB" id="A0A7K1Y3D4"/>
<reference evidence="3 4" key="1">
    <citation type="submission" date="2019-11" db="EMBL/GenBank/DDBJ databases">
        <title>Pedobacter sp. HMF7056 Genome sequencing and assembly.</title>
        <authorList>
            <person name="Kang H."/>
            <person name="Kim H."/>
            <person name="Joh K."/>
        </authorList>
    </citation>
    <scope>NUCLEOTIDE SEQUENCE [LARGE SCALE GENOMIC DNA]</scope>
    <source>
        <strain evidence="3 4">HMF7056</strain>
    </source>
</reference>
<keyword evidence="4" id="KW-1185">Reference proteome</keyword>
<feature type="signal peptide" evidence="1">
    <location>
        <begin position="1"/>
        <end position="19"/>
    </location>
</feature>
<sequence length="570" mass="62990">MQKYYLAALLLSCCYSSFSQETPSKRPYPQTDFRSPLDIPISLAGSFGEIRSNHFHSGLDLRTNQQEGLPVHAAADGYISRLRVQIGGGGNIVYINHGNGYTTVYMHLQRFSEKIASRVRFNQFMSHSFDIDFPLFPAEIFVKKGEVIALSGNTGGSAGPHLHFEIRDSKTEETINAPLFGIGPNDRTKPVISGLYLYRLNDLPFSERTPKQYFQVSGGAGSYRLNQSPVINIGGEAGVGIMTYDQSVPGGNKNGVYSIQLTLDGTVIYFSELERFSFSNSRAVNSHIDYPALLSSGRSIQKSFVEPGNPLTIYKKLVNGGRFTLTGDSIHNMVYTIKDVYGNTSTLTFKVKNNPKAALAAPPFKGVKTLVYNQDNDFAAPGMRVSFPKGIFYSNVELNYSENAKPAGAFSKSYQVHTRLIPVHDAYTLWIKPDSALRAEWQNKAVIVDSRGISQGGVVEDGFIKASPRYLGSFYVKIDTLAPVIRSLTLTEGKSLAGVKKIFFKISDNLSGIKTFYGSIDGQWVLMEYDLKTATLWHTFGESVTGNHIFKLVVTDAKGNEKTFTANFNR</sequence>
<dbReference type="PANTHER" id="PTHR21666:SF285">
    <property type="entry name" value="M23 FAMILY METALLOPEPTIDASE"/>
    <property type="match status" value="1"/>
</dbReference>
<name>A0A7K1Y3D4_9SPHI</name>
<dbReference type="Gene3D" id="2.70.70.10">
    <property type="entry name" value="Glucose Permease (Domain IIA)"/>
    <property type="match status" value="1"/>
</dbReference>
<dbReference type="EMBL" id="WVHS01000006">
    <property type="protein sequence ID" value="MXV17804.1"/>
    <property type="molecule type" value="Genomic_DNA"/>
</dbReference>
<dbReference type="Proteomes" id="UP000451233">
    <property type="component" value="Unassembled WGS sequence"/>
</dbReference>
<feature type="domain" description="M23ase beta-sheet core" evidence="2">
    <location>
        <begin position="141"/>
        <end position="170"/>
    </location>
</feature>
<evidence type="ECO:0000313" key="4">
    <source>
        <dbReference type="Proteomes" id="UP000451233"/>
    </source>
</evidence>
<dbReference type="Pfam" id="PF01551">
    <property type="entry name" value="Peptidase_M23"/>
    <property type="match status" value="2"/>
</dbReference>
<evidence type="ECO:0000256" key="1">
    <source>
        <dbReference type="SAM" id="SignalP"/>
    </source>
</evidence>
<feature type="domain" description="M23ase beta-sheet core" evidence="2">
    <location>
        <begin position="55"/>
        <end position="123"/>
    </location>
</feature>
<dbReference type="InterPro" id="IPR011055">
    <property type="entry name" value="Dup_hybrid_motif"/>
</dbReference>
<dbReference type="CDD" id="cd12797">
    <property type="entry name" value="M23_peptidase"/>
    <property type="match status" value="1"/>
</dbReference>
<comment type="caution">
    <text evidence="3">The sequence shown here is derived from an EMBL/GenBank/DDBJ whole genome shotgun (WGS) entry which is preliminary data.</text>
</comment>
<evidence type="ECO:0000259" key="2">
    <source>
        <dbReference type="Pfam" id="PF01551"/>
    </source>
</evidence>
<evidence type="ECO:0000313" key="3">
    <source>
        <dbReference type="EMBL" id="MXV17804.1"/>
    </source>
</evidence>
<accession>A0A7K1Y3D4</accession>
<gene>
    <name evidence="3" type="ORF">GS398_21060</name>
</gene>
<keyword evidence="1" id="KW-0732">Signal</keyword>
<dbReference type="GO" id="GO:0004222">
    <property type="term" value="F:metalloendopeptidase activity"/>
    <property type="evidence" value="ECO:0007669"/>
    <property type="project" value="TreeGrafter"/>
</dbReference>
<dbReference type="PANTHER" id="PTHR21666">
    <property type="entry name" value="PEPTIDASE-RELATED"/>
    <property type="match status" value="1"/>
</dbReference>
<proteinExistence type="predicted"/>